<protein>
    <submittedName>
        <fullName evidence="3">Uncharacterized protein</fullName>
    </submittedName>
</protein>
<feature type="signal peptide" evidence="2">
    <location>
        <begin position="1"/>
        <end position="28"/>
    </location>
</feature>
<keyword evidence="2" id="KW-0732">Signal</keyword>
<reference evidence="3 4" key="1">
    <citation type="submission" date="2021-01" db="EMBL/GenBank/DDBJ databases">
        <title>Whole genome shotgun sequence of Asanoa siamensis NBRC 107932.</title>
        <authorList>
            <person name="Komaki H."/>
            <person name="Tamura T."/>
        </authorList>
    </citation>
    <scope>NUCLEOTIDE SEQUENCE [LARGE SCALE GENOMIC DNA]</scope>
    <source>
        <strain evidence="3 4">NBRC 107932</strain>
    </source>
</reference>
<feature type="chain" id="PRO_5045357118" evidence="2">
    <location>
        <begin position="29"/>
        <end position="202"/>
    </location>
</feature>
<keyword evidence="1" id="KW-0472">Membrane</keyword>
<dbReference type="RefSeq" id="WP_203714927.1">
    <property type="nucleotide sequence ID" value="NZ_BONE01000030.1"/>
</dbReference>
<evidence type="ECO:0000256" key="2">
    <source>
        <dbReference type="SAM" id="SignalP"/>
    </source>
</evidence>
<evidence type="ECO:0000313" key="4">
    <source>
        <dbReference type="Proteomes" id="UP000604117"/>
    </source>
</evidence>
<evidence type="ECO:0000313" key="3">
    <source>
        <dbReference type="EMBL" id="GIF74397.1"/>
    </source>
</evidence>
<keyword evidence="1" id="KW-1133">Transmembrane helix</keyword>
<evidence type="ECO:0000256" key="1">
    <source>
        <dbReference type="SAM" id="Phobius"/>
    </source>
</evidence>
<name>A0ABQ4CSZ7_9ACTN</name>
<proteinExistence type="predicted"/>
<keyword evidence="1" id="KW-0812">Transmembrane</keyword>
<comment type="caution">
    <text evidence="3">The sequence shown here is derived from an EMBL/GenBank/DDBJ whole genome shotgun (WGS) entry which is preliminary data.</text>
</comment>
<feature type="transmembrane region" description="Helical" evidence="1">
    <location>
        <begin position="156"/>
        <end position="177"/>
    </location>
</feature>
<dbReference type="EMBL" id="BONE01000030">
    <property type="protein sequence ID" value="GIF74397.1"/>
    <property type="molecule type" value="Genomic_DNA"/>
</dbReference>
<sequence>MKPTLRRAAGPLLAVVLALLLWPAPALAHGGAKITVNHDGRGSVWVNVTYEDGHPAEGFVDATLTAKEADGTAVAPAKMVQSSAPGTLVYMSTLPAGKWAVTVEFGPPIARTCNAAFDVGTANNTQQSNCDAPTPLAASGNAAAGNAADDGGNGSAWLLIAIAVVGGIVCVGLALALRRRRREAEREAARKPKAKAKATAKR</sequence>
<organism evidence="3 4">
    <name type="scientific">Asanoa siamensis</name>
    <dbReference type="NCBI Taxonomy" id="926357"/>
    <lineage>
        <taxon>Bacteria</taxon>
        <taxon>Bacillati</taxon>
        <taxon>Actinomycetota</taxon>
        <taxon>Actinomycetes</taxon>
        <taxon>Micromonosporales</taxon>
        <taxon>Micromonosporaceae</taxon>
        <taxon>Asanoa</taxon>
    </lineage>
</organism>
<accession>A0ABQ4CSZ7</accession>
<gene>
    <name evidence="3" type="ORF">Asi02nite_39150</name>
</gene>
<dbReference type="Proteomes" id="UP000604117">
    <property type="component" value="Unassembled WGS sequence"/>
</dbReference>
<keyword evidence="4" id="KW-1185">Reference proteome</keyword>